<dbReference type="AlphaFoldDB" id="A0A942DVK3"/>
<dbReference type="EMBL" id="JAGWCR010000001">
    <property type="protein sequence ID" value="MBS3647503.1"/>
    <property type="molecule type" value="Genomic_DNA"/>
</dbReference>
<dbReference type="Pfam" id="PF01230">
    <property type="entry name" value="HIT"/>
    <property type="match status" value="1"/>
</dbReference>
<dbReference type="InterPro" id="IPR001310">
    <property type="entry name" value="Histidine_triad_HIT"/>
</dbReference>
<evidence type="ECO:0000313" key="6">
    <source>
        <dbReference type="Proteomes" id="UP000680348"/>
    </source>
</evidence>
<accession>A0A942DVK3</accession>
<evidence type="ECO:0000256" key="3">
    <source>
        <dbReference type="PROSITE-ProRule" id="PRU00464"/>
    </source>
</evidence>
<dbReference type="CDD" id="cd01277">
    <property type="entry name" value="HINT_subgroup"/>
    <property type="match status" value="1"/>
</dbReference>
<evidence type="ECO:0000256" key="1">
    <source>
        <dbReference type="PIRSR" id="PIRSR601310-1"/>
    </source>
</evidence>
<dbReference type="SUPFAM" id="SSF54197">
    <property type="entry name" value="HIT-like"/>
    <property type="match status" value="1"/>
</dbReference>
<dbReference type="InterPro" id="IPR039384">
    <property type="entry name" value="HINT"/>
</dbReference>
<keyword evidence="6" id="KW-1185">Reference proteome</keyword>
<dbReference type="GO" id="GO:0009117">
    <property type="term" value="P:nucleotide metabolic process"/>
    <property type="evidence" value="ECO:0007669"/>
    <property type="project" value="TreeGrafter"/>
</dbReference>
<sequence>MTKLAYDDNNVFAKILRGEIPSHKLYEDQDTYAFMDVMPRGEGHCLVIPKKPSRTILDVEPESLSAVMKTVQKLARAVVPAFGADGVTIQQFNEPAGGQVVFHLHFHVLPRFDGVALKPHTGQMEKPEVLAANAERIRTALAQLGA</sequence>
<dbReference type="PANTHER" id="PTHR46648:SF1">
    <property type="entry name" value="ADENOSINE 5'-MONOPHOSPHORAMIDASE HNT1"/>
    <property type="match status" value="1"/>
</dbReference>
<dbReference type="Proteomes" id="UP000680348">
    <property type="component" value="Unassembled WGS sequence"/>
</dbReference>
<gene>
    <name evidence="5" type="ORF">KEU06_02540</name>
</gene>
<dbReference type="PRINTS" id="PR00332">
    <property type="entry name" value="HISTRIAD"/>
</dbReference>
<evidence type="ECO:0000313" key="5">
    <source>
        <dbReference type="EMBL" id="MBS3647503.1"/>
    </source>
</evidence>
<feature type="short sequence motif" description="Histidine triad motif" evidence="2 3">
    <location>
        <begin position="103"/>
        <end position="107"/>
    </location>
</feature>
<comment type="caution">
    <text evidence="5">The sequence shown here is derived from an EMBL/GenBank/DDBJ whole genome shotgun (WGS) entry which is preliminary data.</text>
</comment>
<dbReference type="PROSITE" id="PS51084">
    <property type="entry name" value="HIT_2"/>
    <property type="match status" value="1"/>
</dbReference>
<evidence type="ECO:0000259" key="4">
    <source>
        <dbReference type="PROSITE" id="PS51084"/>
    </source>
</evidence>
<feature type="active site" description="Tele-AMP-histidine intermediate" evidence="1">
    <location>
        <position position="105"/>
    </location>
</feature>
<dbReference type="PANTHER" id="PTHR46648">
    <property type="entry name" value="HIT FAMILY PROTEIN 1"/>
    <property type="match status" value="1"/>
</dbReference>
<protein>
    <submittedName>
        <fullName evidence="5">HIT family protein</fullName>
    </submittedName>
</protein>
<organism evidence="5 6">
    <name type="scientific">Pseudaminobacter soli</name>
    <name type="common">ex Zhang et al. 2022</name>
    <dbReference type="NCBI Taxonomy" id="2831468"/>
    <lineage>
        <taxon>Bacteria</taxon>
        <taxon>Pseudomonadati</taxon>
        <taxon>Pseudomonadota</taxon>
        <taxon>Alphaproteobacteria</taxon>
        <taxon>Hyphomicrobiales</taxon>
        <taxon>Phyllobacteriaceae</taxon>
        <taxon>Pseudaminobacter</taxon>
    </lineage>
</organism>
<dbReference type="InterPro" id="IPR011146">
    <property type="entry name" value="HIT-like"/>
</dbReference>
<dbReference type="GO" id="GO:0003824">
    <property type="term" value="F:catalytic activity"/>
    <property type="evidence" value="ECO:0007669"/>
    <property type="project" value="InterPro"/>
</dbReference>
<name>A0A942DVK3_9HYPH</name>
<feature type="domain" description="HIT" evidence="4">
    <location>
        <begin position="11"/>
        <end position="118"/>
    </location>
</feature>
<dbReference type="InterPro" id="IPR036265">
    <property type="entry name" value="HIT-like_sf"/>
</dbReference>
<evidence type="ECO:0000256" key="2">
    <source>
        <dbReference type="PIRSR" id="PIRSR601310-3"/>
    </source>
</evidence>
<proteinExistence type="predicted"/>
<reference evidence="5" key="1">
    <citation type="submission" date="2021-04" db="EMBL/GenBank/DDBJ databases">
        <title>Pseudaminobacter soli sp. nov., isolated from paddy soil contaminated by heavy metals.</title>
        <authorList>
            <person name="Zhang K."/>
        </authorList>
    </citation>
    <scope>NUCLEOTIDE SEQUENCE</scope>
    <source>
        <strain evidence="5">19-2017</strain>
    </source>
</reference>
<dbReference type="RefSeq" id="WP_188253027.1">
    <property type="nucleotide sequence ID" value="NZ_JABVCF010000001.1"/>
</dbReference>
<dbReference type="Gene3D" id="3.30.428.10">
    <property type="entry name" value="HIT-like"/>
    <property type="match status" value="1"/>
</dbReference>